<sequence length="57" mass="6590">NEIGLKLKCLRSDNGGEYYSNEFFDYYSKNGIRRKKTVPGTPQQNGVSKRMNITIME</sequence>
<feature type="non-terminal residue" evidence="2">
    <location>
        <position position="57"/>
    </location>
</feature>
<dbReference type="Gene3D" id="3.30.420.10">
    <property type="entry name" value="Ribonuclease H-like superfamily/Ribonuclease H"/>
    <property type="match status" value="1"/>
</dbReference>
<organism evidence="2 3">
    <name type="scientific">Taxus chinensis</name>
    <name type="common">Chinese yew</name>
    <name type="synonym">Taxus wallichiana var. chinensis</name>
    <dbReference type="NCBI Taxonomy" id="29808"/>
    <lineage>
        <taxon>Eukaryota</taxon>
        <taxon>Viridiplantae</taxon>
        <taxon>Streptophyta</taxon>
        <taxon>Embryophyta</taxon>
        <taxon>Tracheophyta</taxon>
        <taxon>Spermatophyta</taxon>
        <taxon>Pinopsida</taxon>
        <taxon>Pinidae</taxon>
        <taxon>Conifers II</taxon>
        <taxon>Cupressales</taxon>
        <taxon>Taxaceae</taxon>
        <taxon>Taxus</taxon>
    </lineage>
</organism>
<name>A0AA38F4D7_TAXCH</name>
<dbReference type="SUPFAM" id="SSF53098">
    <property type="entry name" value="Ribonuclease H-like"/>
    <property type="match status" value="1"/>
</dbReference>
<dbReference type="InterPro" id="IPR001584">
    <property type="entry name" value="Integrase_cat-core"/>
</dbReference>
<feature type="domain" description="Integrase catalytic" evidence="1">
    <location>
        <begin position="1"/>
        <end position="57"/>
    </location>
</feature>
<dbReference type="AlphaFoldDB" id="A0AA38F4D7"/>
<reference evidence="2 3" key="1">
    <citation type="journal article" date="2021" name="Nat. Plants">
        <title>The Taxus genome provides insights into paclitaxel biosynthesis.</title>
        <authorList>
            <person name="Xiong X."/>
            <person name="Gou J."/>
            <person name="Liao Q."/>
            <person name="Li Y."/>
            <person name="Zhou Q."/>
            <person name="Bi G."/>
            <person name="Li C."/>
            <person name="Du R."/>
            <person name="Wang X."/>
            <person name="Sun T."/>
            <person name="Guo L."/>
            <person name="Liang H."/>
            <person name="Lu P."/>
            <person name="Wu Y."/>
            <person name="Zhang Z."/>
            <person name="Ro D.K."/>
            <person name="Shang Y."/>
            <person name="Huang S."/>
            <person name="Yan J."/>
        </authorList>
    </citation>
    <scope>NUCLEOTIDE SEQUENCE [LARGE SCALE GENOMIC DNA]</scope>
    <source>
        <strain evidence="2">Ta-2019</strain>
    </source>
</reference>
<gene>
    <name evidence="2" type="ORF">KI387_032712</name>
</gene>
<dbReference type="Proteomes" id="UP000824469">
    <property type="component" value="Unassembled WGS sequence"/>
</dbReference>
<evidence type="ECO:0000313" key="3">
    <source>
        <dbReference type="Proteomes" id="UP000824469"/>
    </source>
</evidence>
<accession>A0AA38F4D7</accession>
<dbReference type="PANTHER" id="PTHR42648:SF28">
    <property type="entry name" value="TRANSPOSON-ENCODED PROTEIN WITH RIBONUCLEASE H-LIKE AND RETROVIRUS ZINC FINGER-LIKE DOMAINS"/>
    <property type="match status" value="1"/>
</dbReference>
<dbReference type="PROSITE" id="PS50994">
    <property type="entry name" value="INTEGRASE"/>
    <property type="match status" value="1"/>
</dbReference>
<proteinExistence type="predicted"/>
<evidence type="ECO:0000313" key="2">
    <source>
        <dbReference type="EMBL" id="KAH9288595.1"/>
    </source>
</evidence>
<protein>
    <recommendedName>
        <fullName evidence="1">Integrase catalytic domain-containing protein</fullName>
    </recommendedName>
</protein>
<dbReference type="InterPro" id="IPR036397">
    <property type="entry name" value="RNaseH_sf"/>
</dbReference>
<keyword evidence="3" id="KW-1185">Reference proteome</keyword>
<comment type="caution">
    <text evidence="2">The sequence shown here is derived from an EMBL/GenBank/DDBJ whole genome shotgun (WGS) entry which is preliminary data.</text>
</comment>
<dbReference type="InterPro" id="IPR012337">
    <property type="entry name" value="RNaseH-like_sf"/>
</dbReference>
<dbReference type="GO" id="GO:0015074">
    <property type="term" value="P:DNA integration"/>
    <property type="evidence" value="ECO:0007669"/>
    <property type="project" value="InterPro"/>
</dbReference>
<feature type="non-terminal residue" evidence="2">
    <location>
        <position position="1"/>
    </location>
</feature>
<dbReference type="InterPro" id="IPR039537">
    <property type="entry name" value="Retrotran_Ty1/copia-like"/>
</dbReference>
<dbReference type="GO" id="GO:0003676">
    <property type="term" value="F:nucleic acid binding"/>
    <property type="evidence" value="ECO:0007669"/>
    <property type="project" value="InterPro"/>
</dbReference>
<evidence type="ECO:0000259" key="1">
    <source>
        <dbReference type="PROSITE" id="PS50994"/>
    </source>
</evidence>
<dbReference type="PANTHER" id="PTHR42648">
    <property type="entry name" value="TRANSPOSASE, PUTATIVE-RELATED"/>
    <property type="match status" value="1"/>
</dbReference>
<dbReference type="EMBL" id="JAHRHJ020003813">
    <property type="protein sequence ID" value="KAH9288595.1"/>
    <property type="molecule type" value="Genomic_DNA"/>
</dbReference>